<comment type="caution">
    <text evidence="1">The sequence shown here is derived from an EMBL/GenBank/DDBJ whole genome shotgun (WGS) entry which is preliminary data.</text>
</comment>
<keyword evidence="2" id="KW-1185">Reference proteome</keyword>
<dbReference type="RefSeq" id="WP_151859749.1">
    <property type="nucleotide sequence ID" value="NZ_WBZC01000003.1"/>
</dbReference>
<dbReference type="OrthoDB" id="1953811at2"/>
<gene>
    <name evidence="1" type="ORF">F8154_01160</name>
</gene>
<proteinExistence type="predicted"/>
<evidence type="ECO:0000313" key="1">
    <source>
        <dbReference type="EMBL" id="KAB3539070.1"/>
    </source>
</evidence>
<evidence type="ECO:0000313" key="2">
    <source>
        <dbReference type="Proteomes" id="UP000432715"/>
    </source>
</evidence>
<sequence length="142" mass="16496">MKGLTAQNGLQFTVDIGFNIILDSSEYKWFERHFGNLISYDSKLMDTGVNISFKININEELSRMGRFKDVPSKTEVKRYLPIVLTSDTYLKSDIVFLKNVNQYYIEKEKAKGRRITNEAINVFEKVKESINEVEISINNLML</sequence>
<accession>A0A6I0F8M1</accession>
<reference evidence="1 2" key="1">
    <citation type="submission" date="2019-10" db="EMBL/GenBank/DDBJ databases">
        <title>Alkaliphilus serpentinus sp. nov. and Alkaliphilus pronyensis sp. nov., two novel anaerobic alkaliphilic species isolated from the serpentinized-hosted hydrothermal field of the Prony Bay (New Caledonia).</title>
        <authorList>
            <person name="Postec A."/>
        </authorList>
    </citation>
    <scope>NUCLEOTIDE SEQUENCE [LARGE SCALE GENOMIC DNA]</scope>
    <source>
        <strain evidence="1 2">LacV</strain>
    </source>
</reference>
<protein>
    <submittedName>
        <fullName evidence="1">Uncharacterized protein</fullName>
    </submittedName>
</protein>
<dbReference type="Proteomes" id="UP000432715">
    <property type="component" value="Unassembled WGS sequence"/>
</dbReference>
<dbReference type="AlphaFoldDB" id="A0A6I0F8M1"/>
<name>A0A6I0F8M1_9FIRM</name>
<organism evidence="1 2">
    <name type="scientific">Alkaliphilus pronyensis</name>
    <dbReference type="NCBI Taxonomy" id="1482732"/>
    <lineage>
        <taxon>Bacteria</taxon>
        <taxon>Bacillati</taxon>
        <taxon>Bacillota</taxon>
        <taxon>Clostridia</taxon>
        <taxon>Peptostreptococcales</taxon>
        <taxon>Natronincolaceae</taxon>
        <taxon>Alkaliphilus</taxon>
    </lineage>
</organism>
<dbReference type="EMBL" id="WBZC01000003">
    <property type="protein sequence ID" value="KAB3539070.1"/>
    <property type="molecule type" value="Genomic_DNA"/>
</dbReference>